<reference evidence="2" key="1">
    <citation type="journal article" date="2011" name="MBio">
        <title>Novel metabolic attributes of the genus Cyanothece, comprising a group of unicellular nitrogen-fixing Cyanobacteria.</title>
        <authorList>
            <person name="Bandyopadhyay A."/>
            <person name="Elvitigala T."/>
            <person name="Welsh E."/>
            <person name="Stockel J."/>
            <person name="Liberton M."/>
            <person name="Min H."/>
            <person name="Sherman L.A."/>
            <person name="Pakrasi H.B."/>
        </authorList>
    </citation>
    <scope>NUCLEOTIDE SEQUENCE [LARGE SCALE GENOMIC DNA]</scope>
    <source>
        <strain evidence="2">PCC 8801</strain>
    </source>
</reference>
<dbReference type="KEGG" id="cyp:PCC8801_3902"/>
<evidence type="ECO:0000313" key="2">
    <source>
        <dbReference type="Proteomes" id="UP000008204"/>
    </source>
</evidence>
<dbReference type="EMBL" id="CP001287">
    <property type="protein sequence ID" value="ACK67851.1"/>
    <property type="molecule type" value="Genomic_DNA"/>
</dbReference>
<keyword evidence="2" id="KW-1185">Reference proteome</keyword>
<dbReference type="HOGENOM" id="CLU_2933686_0_0_3"/>
<evidence type="ECO:0000313" key="1">
    <source>
        <dbReference type="EMBL" id="ACK67851.1"/>
    </source>
</evidence>
<organism evidence="1 2">
    <name type="scientific">Rippkaea orientalis (strain PCC 8801 / RF-1)</name>
    <name type="common">Cyanothece sp. (strain PCC 8801)</name>
    <dbReference type="NCBI Taxonomy" id="41431"/>
    <lineage>
        <taxon>Bacteria</taxon>
        <taxon>Bacillati</taxon>
        <taxon>Cyanobacteriota</taxon>
        <taxon>Cyanophyceae</taxon>
        <taxon>Oscillatoriophycideae</taxon>
        <taxon>Chroococcales</taxon>
        <taxon>Aphanothecaceae</taxon>
        <taxon>Rippkaea</taxon>
        <taxon>Rippkaea orientalis</taxon>
    </lineage>
</organism>
<name>B7K525_RIPO1</name>
<protein>
    <submittedName>
        <fullName evidence="1">Uncharacterized protein</fullName>
    </submittedName>
</protein>
<dbReference type="STRING" id="41431.PCC8801_3902"/>
<sequence length="60" mass="6626">MEESHAVLPVGVSNAIAQDDVIEVVHYYENGVETGGTRHLSLYSVSLHPDEPSVMKANWF</sequence>
<accession>B7K525</accession>
<dbReference type="Proteomes" id="UP000008204">
    <property type="component" value="Chromosome"/>
</dbReference>
<dbReference type="AlphaFoldDB" id="B7K525"/>
<proteinExistence type="predicted"/>
<gene>
    <name evidence="1" type="ordered locus">PCC8801_3902</name>
</gene>